<protein>
    <recommendedName>
        <fullName evidence="6">Secreted protein</fullName>
    </recommendedName>
</protein>
<comment type="caution">
    <text evidence="2">The sequence shown here is derived from an EMBL/GenBank/DDBJ whole genome shotgun (WGS) entry which is preliminary data.</text>
</comment>
<accession>A0A418NBG7</accession>
<dbReference type="Pfam" id="PF20130">
    <property type="entry name" value="DUF6520"/>
    <property type="match status" value="1"/>
</dbReference>
<dbReference type="RefSeq" id="WP_119638792.1">
    <property type="nucleotide sequence ID" value="NZ_QXFJ01000009.1"/>
</dbReference>
<dbReference type="EMBL" id="QXFJ01000009">
    <property type="protein sequence ID" value="RIV73097.1"/>
    <property type="molecule type" value="Genomic_DNA"/>
</dbReference>
<reference evidence="3 5" key="2">
    <citation type="submission" date="2019-07" db="EMBL/GenBank/DDBJ databases">
        <title>Draft genome of two Muricauda strains isolated from deep sea.</title>
        <authorList>
            <person name="Sun C."/>
        </authorList>
    </citation>
    <scope>NUCLEOTIDE SEQUENCE [LARGE SCALE GENOMIC DNA]</scope>
    <source>
        <strain evidence="3 5">NH166</strain>
    </source>
</reference>
<name>A0A418NBG7_9FLAO</name>
<feature type="chain" id="PRO_5019580700" description="Secreted protein" evidence="1">
    <location>
        <begin position="21"/>
        <end position="90"/>
    </location>
</feature>
<evidence type="ECO:0000313" key="2">
    <source>
        <dbReference type="EMBL" id="RIV73097.1"/>
    </source>
</evidence>
<gene>
    <name evidence="2" type="ORF">D2U88_02835</name>
    <name evidence="3" type="ORF">FQ019_02815</name>
</gene>
<evidence type="ECO:0000256" key="1">
    <source>
        <dbReference type="SAM" id="SignalP"/>
    </source>
</evidence>
<dbReference type="Proteomes" id="UP000321528">
    <property type="component" value="Unassembled WGS sequence"/>
</dbReference>
<organism evidence="2 4">
    <name type="scientific">Flagellimonas aequoris</name>
    <dbReference type="NCBI Taxonomy" id="2306997"/>
    <lineage>
        <taxon>Bacteria</taxon>
        <taxon>Pseudomonadati</taxon>
        <taxon>Bacteroidota</taxon>
        <taxon>Flavobacteriia</taxon>
        <taxon>Flavobacteriales</taxon>
        <taxon>Flavobacteriaceae</taxon>
        <taxon>Flagellimonas</taxon>
    </lineage>
</organism>
<evidence type="ECO:0000313" key="5">
    <source>
        <dbReference type="Proteomes" id="UP000321528"/>
    </source>
</evidence>
<keyword evidence="1" id="KW-0732">Signal</keyword>
<proteinExistence type="predicted"/>
<evidence type="ECO:0008006" key="6">
    <source>
        <dbReference type="Google" id="ProtNLM"/>
    </source>
</evidence>
<sequence>MRKNLLKTIMPAIAIVFAVAAAFATQVKTESSSALVDAYIPMGPGQPCQSTPIQCDTDVKDNICTYGDQDAFGLANDGDLTSCSIDLYRD</sequence>
<dbReference type="OrthoDB" id="1452982at2"/>
<evidence type="ECO:0000313" key="4">
    <source>
        <dbReference type="Proteomes" id="UP000284189"/>
    </source>
</evidence>
<dbReference type="InterPro" id="IPR045391">
    <property type="entry name" value="DUF6520"/>
</dbReference>
<feature type="signal peptide" evidence="1">
    <location>
        <begin position="1"/>
        <end position="20"/>
    </location>
</feature>
<dbReference type="AlphaFoldDB" id="A0A418NBG7"/>
<keyword evidence="5" id="KW-1185">Reference proteome</keyword>
<reference evidence="2 4" key="1">
    <citation type="submission" date="2018-08" db="EMBL/GenBank/DDBJ databases">
        <title>Proposal of Muricauda 72 sp.nov. and Muricauda NH166 sp.nov., isolated from seawater.</title>
        <authorList>
            <person name="Cheng H."/>
            <person name="Wu Y.-H."/>
            <person name="Guo L.-L."/>
            <person name="Xu X.-W."/>
        </authorList>
    </citation>
    <scope>NUCLEOTIDE SEQUENCE [LARGE SCALE GENOMIC DNA]</scope>
    <source>
        <strain evidence="2 4">NH166</strain>
    </source>
</reference>
<evidence type="ECO:0000313" key="3">
    <source>
        <dbReference type="EMBL" id="TXK06903.1"/>
    </source>
</evidence>
<dbReference type="EMBL" id="VNWL01000008">
    <property type="protein sequence ID" value="TXK06903.1"/>
    <property type="molecule type" value="Genomic_DNA"/>
</dbReference>
<dbReference type="Proteomes" id="UP000284189">
    <property type="component" value="Unassembled WGS sequence"/>
</dbReference>